<keyword evidence="7" id="KW-1185">Reference proteome</keyword>
<dbReference type="GO" id="GO:0002143">
    <property type="term" value="P:tRNA wobble position uridine thiolation"/>
    <property type="evidence" value="ECO:0007669"/>
    <property type="project" value="TreeGrafter"/>
</dbReference>
<dbReference type="InterPro" id="IPR025526">
    <property type="entry name" value="DsrC-like_dom_sf"/>
</dbReference>
<name>A0A6G7VAX0_9GAMM</name>
<proteinExistence type="inferred from homology"/>
<dbReference type="AlphaFoldDB" id="A0A6G7VAX0"/>
<dbReference type="SUPFAM" id="SSF69721">
    <property type="entry name" value="DsrC, the gamma subunit of dissimilatory sulfite reductase"/>
    <property type="match status" value="1"/>
</dbReference>
<comment type="similarity">
    <text evidence="4">Belongs to the dsrC/tusE family.</text>
</comment>
<comment type="function">
    <text evidence="4">Part of a sulfur-relay system.</text>
</comment>
<dbReference type="PIRSF" id="PIRSF006223">
    <property type="entry name" value="DsrC_TusE"/>
    <property type="match status" value="1"/>
</dbReference>
<evidence type="ECO:0000313" key="6">
    <source>
        <dbReference type="EMBL" id="QIK37025.1"/>
    </source>
</evidence>
<dbReference type="InterPro" id="IPR043163">
    <property type="entry name" value="DsrC-like_N"/>
</dbReference>
<dbReference type="Pfam" id="PF04358">
    <property type="entry name" value="DsrC"/>
    <property type="match status" value="1"/>
</dbReference>
<gene>
    <name evidence="6" type="ORF">GWK36_02315</name>
</gene>
<evidence type="ECO:0000256" key="1">
    <source>
        <dbReference type="ARBA" id="ARBA00004496"/>
    </source>
</evidence>
<comment type="subcellular location">
    <subcellularLocation>
        <location evidence="1">Cytoplasm</location>
    </subcellularLocation>
</comment>
<dbReference type="EC" id="2.8.1.-" evidence="4"/>
<sequence length="112" mass="12609">MADTIEVNGKQLAVDEEGYLANLNDWEPEVANVMAKQDNLELTPDHWEIINFLREYYEEYQIAPAVRVLTKAVGKKLGPDKGNSKYLYTLFPYGPAKQACRYAGLPKPTGCV</sequence>
<evidence type="ECO:0000256" key="4">
    <source>
        <dbReference type="PIRNR" id="PIRNR006223"/>
    </source>
</evidence>
<dbReference type="InterPro" id="IPR007453">
    <property type="entry name" value="DsrC/TusE"/>
</dbReference>
<dbReference type="Proteomes" id="UP000502699">
    <property type="component" value="Chromosome"/>
</dbReference>
<keyword evidence="3 4" id="KW-0808">Transferase</keyword>
<dbReference type="EMBL" id="CP048029">
    <property type="protein sequence ID" value="QIK37025.1"/>
    <property type="molecule type" value="Genomic_DNA"/>
</dbReference>
<dbReference type="PANTHER" id="PTHR37010:SF1">
    <property type="entry name" value="SULFURTRANSFERASE TUSE"/>
    <property type="match status" value="1"/>
</dbReference>
<dbReference type="RefSeq" id="WP_166269740.1">
    <property type="nucleotide sequence ID" value="NZ_CP048029.1"/>
</dbReference>
<organism evidence="6 7">
    <name type="scientific">Caldichromatium japonicum</name>
    <dbReference type="NCBI Taxonomy" id="2699430"/>
    <lineage>
        <taxon>Bacteria</taxon>
        <taxon>Pseudomonadati</taxon>
        <taxon>Pseudomonadota</taxon>
        <taxon>Gammaproteobacteria</taxon>
        <taxon>Chromatiales</taxon>
        <taxon>Chromatiaceae</taxon>
        <taxon>Caldichromatium</taxon>
    </lineage>
</organism>
<dbReference type="GO" id="GO:0005737">
    <property type="term" value="C:cytoplasm"/>
    <property type="evidence" value="ECO:0007669"/>
    <property type="project" value="UniProtKB-SubCell"/>
</dbReference>
<evidence type="ECO:0000313" key="7">
    <source>
        <dbReference type="Proteomes" id="UP000502699"/>
    </source>
</evidence>
<reference evidence="7" key="1">
    <citation type="submission" date="2020-01" db="EMBL/GenBank/DDBJ databases">
        <title>Caldichromatium gen. nov., sp. nov., a thermophilic purple sulfur bacterium member of the family Chromatiaceae isolated from Nakabusa hot spring, Japan.</title>
        <authorList>
            <person name="Saini M.K."/>
            <person name="Hanada S."/>
            <person name="Tank M."/>
        </authorList>
    </citation>
    <scope>NUCLEOTIDE SEQUENCE [LARGE SCALE GENOMIC DNA]</scope>
    <source>
        <strain evidence="7">No.7</strain>
    </source>
</reference>
<dbReference type="GO" id="GO:0097163">
    <property type="term" value="F:sulfur carrier activity"/>
    <property type="evidence" value="ECO:0007669"/>
    <property type="project" value="TreeGrafter"/>
</dbReference>
<dbReference type="KEGG" id="cjap:GWK36_02315"/>
<dbReference type="NCBIfam" id="TIGR03342">
    <property type="entry name" value="dsrC_tusE_dsvC"/>
    <property type="match status" value="1"/>
</dbReference>
<dbReference type="FunFam" id="1.10.10.370:FF:000001">
    <property type="entry name" value="Sulfurtransferase"/>
    <property type="match status" value="1"/>
</dbReference>
<dbReference type="GO" id="GO:0016740">
    <property type="term" value="F:transferase activity"/>
    <property type="evidence" value="ECO:0007669"/>
    <property type="project" value="UniProtKB-KW"/>
</dbReference>
<keyword evidence="2" id="KW-0963">Cytoplasm</keyword>
<accession>A0A6G7VAX0</accession>
<protein>
    <recommendedName>
        <fullName evidence="4">Sulfurtransferase</fullName>
        <ecNumber evidence="4">2.8.1.-</ecNumber>
    </recommendedName>
</protein>
<dbReference type="Gene3D" id="3.30.1420.10">
    <property type="match status" value="1"/>
</dbReference>
<dbReference type="InterPro" id="IPR042072">
    <property type="entry name" value="DsrC-like_C"/>
</dbReference>
<evidence type="ECO:0000256" key="3">
    <source>
        <dbReference type="ARBA" id="ARBA00022679"/>
    </source>
</evidence>
<feature type="active site" description="Cysteine persulfide intermediate" evidence="5">
    <location>
        <position position="111"/>
    </location>
</feature>
<dbReference type="PANTHER" id="PTHR37010">
    <property type="entry name" value="SULFURTRANSFERASE TUSE"/>
    <property type="match status" value="1"/>
</dbReference>
<evidence type="ECO:0000256" key="2">
    <source>
        <dbReference type="ARBA" id="ARBA00022490"/>
    </source>
</evidence>
<evidence type="ECO:0000256" key="5">
    <source>
        <dbReference type="PIRSR" id="PIRSR006223-50"/>
    </source>
</evidence>
<dbReference type="Gene3D" id="1.10.10.370">
    <property type="entry name" value="DsrC-like protein, C-terminal domain"/>
    <property type="match status" value="1"/>
</dbReference>